<gene>
    <name evidence="4" type="ORF">SAMN04490248_1422</name>
</gene>
<dbReference type="AlphaFoldDB" id="A0A1H8W3H4"/>
<keyword evidence="5" id="KW-1185">Reference proteome</keyword>
<evidence type="ECO:0000313" key="4">
    <source>
        <dbReference type="EMBL" id="SEP22191.1"/>
    </source>
</evidence>
<evidence type="ECO:0000259" key="3">
    <source>
        <dbReference type="PROSITE" id="PS50977"/>
    </source>
</evidence>
<evidence type="ECO:0000256" key="2">
    <source>
        <dbReference type="PROSITE-ProRule" id="PRU00335"/>
    </source>
</evidence>
<accession>A0A1H8W3H4</accession>
<name>A0A1H8W3H4_9RHOB</name>
<sequence length="213" mass="23683">MARNVSDKSDTKHRIVAATISALQRSGLPPLSYDMVADEAGMTRQAVRYHFPDAEALMLAVCDCLADAYRTALINNAARLEGPQRVDMFLDFYFNLLDGTRKPKDDSAYDAMMSLATGSAAIRDNLRGQYKIVGEVMSYEFRVSYPQLSPQAAEELSYLFVCLMYGHWKMVATLGVSVEHNRLTRAAVTRLIRSYCETGGSEDVVTQIWASDG</sequence>
<organism evidence="4 5">
    <name type="scientific">Salinihabitans flavidus</name>
    <dbReference type="NCBI Taxonomy" id="569882"/>
    <lineage>
        <taxon>Bacteria</taxon>
        <taxon>Pseudomonadati</taxon>
        <taxon>Pseudomonadota</taxon>
        <taxon>Alphaproteobacteria</taxon>
        <taxon>Rhodobacterales</taxon>
        <taxon>Roseobacteraceae</taxon>
        <taxon>Salinihabitans</taxon>
    </lineage>
</organism>
<feature type="DNA-binding region" description="H-T-H motif" evidence="2">
    <location>
        <begin position="32"/>
        <end position="51"/>
    </location>
</feature>
<proteinExistence type="predicted"/>
<dbReference type="InterPro" id="IPR009057">
    <property type="entry name" value="Homeodomain-like_sf"/>
</dbReference>
<keyword evidence="1 2" id="KW-0238">DNA-binding</keyword>
<evidence type="ECO:0000313" key="5">
    <source>
        <dbReference type="Proteomes" id="UP000198893"/>
    </source>
</evidence>
<evidence type="ECO:0000256" key="1">
    <source>
        <dbReference type="ARBA" id="ARBA00023125"/>
    </source>
</evidence>
<dbReference type="Proteomes" id="UP000198893">
    <property type="component" value="Unassembled WGS sequence"/>
</dbReference>
<dbReference type="EMBL" id="FODS01000042">
    <property type="protein sequence ID" value="SEP22191.1"/>
    <property type="molecule type" value="Genomic_DNA"/>
</dbReference>
<feature type="domain" description="HTH tetR-type" evidence="3">
    <location>
        <begin position="9"/>
        <end position="69"/>
    </location>
</feature>
<dbReference type="PROSITE" id="PS50977">
    <property type="entry name" value="HTH_TETR_2"/>
    <property type="match status" value="1"/>
</dbReference>
<protein>
    <submittedName>
        <fullName evidence="4">DNA-binding transcriptional regulator, AcrR family</fullName>
    </submittedName>
</protein>
<dbReference type="InterPro" id="IPR001647">
    <property type="entry name" value="HTH_TetR"/>
</dbReference>
<dbReference type="Gene3D" id="1.10.357.10">
    <property type="entry name" value="Tetracycline Repressor, domain 2"/>
    <property type="match status" value="1"/>
</dbReference>
<dbReference type="GO" id="GO:0003677">
    <property type="term" value="F:DNA binding"/>
    <property type="evidence" value="ECO:0007669"/>
    <property type="project" value="UniProtKB-UniRule"/>
</dbReference>
<dbReference type="Pfam" id="PF00440">
    <property type="entry name" value="TetR_N"/>
    <property type="match status" value="1"/>
</dbReference>
<reference evidence="4 5" key="1">
    <citation type="submission" date="2016-10" db="EMBL/GenBank/DDBJ databases">
        <authorList>
            <person name="de Groot N.N."/>
        </authorList>
    </citation>
    <scope>NUCLEOTIDE SEQUENCE [LARGE SCALE GENOMIC DNA]</scope>
    <source>
        <strain evidence="4 5">DSM 27842</strain>
    </source>
</reference>
<dbReference type="SUPFAM" id="SSF46689">
    <property type="entry name" value="Homeodomain-like"/>
    <property type="match status" value="1"/>
</dbReference>